<keyword evidence="8" id="KW-0282">Flagellum</keyword>
<evidence type="ECO:0000256" key="7">
    <source>
        <dbReference type="ARBA" id="ARBA00093797"/>
    </source>
</evidence>
<organism evidence="8 9">
    <name type="scientific">Ornithinibacillus halophilus</name>
    <dbReference type="NCBI Taxonomy" id="930117"/>
    <lineage>
        <taxon>Bacteria</taxon>
        <taxon>Bacillati</taxon>
        <taxon>Bacillota</taxon>
        <taxon>Bacilli</taxon>
        <taxon>Bacillales</taxon>
        <taxon>Bacillaceae</taxon>
        <taxon>Ornithinibacillus</taxon>
    </lineage>
</organism>
<comment type="subcellular location">
    <subcellularLocation>
        <location evidence="1">Cytoplasm</location>
        <location evidence="1">Cytosol</location>
    </subcellularLocation>
</comment>
<dbReference type="RefSeq" id="WP_072888884.1">
    <property type="nucleotide sequence ID" value="NZ_FQVW01000008.1"/>
</dbReference>
<dbReference type="InterPro" id="IPR008622">
    <property type="entry name" value="FliT"/>
</dbReference>
<dbReference type="OrthoDB" id="2353131at2"/>
<comment type="function">
    <text evidence="5">May act as an export chaperone for the filament capping protein FliD.</text>
</comment>
<evidence type="ECO:0000256" key="4">
    <source>
        <dbReference type="ARBA" id="ARBA00023186"/>
    </source>
</evidence>
<accession>A0A1M5FC89</accession>
<keyword evidence="8" id="KW-0966">Cell projection</keyword>
<gene>
    <name evidence="8" type="ORF">SAMN05216225_100819</name>
</gene>
<dbReference type="Pfam" id="PF05400">
    <property type="entry name" value="FliT"/>
    <property type="match status" value="1"/>
</dbReference>
<keyword evidence="2" id="KW-0963">Cytoplasm</keyword>
<comment type="similarity">
    <text evidence="6">Belongs to the bacillales FliT family.</text>
</comment>
<protein>
    <recommendedName>
        <fullName evidence="7">Flagellar protein FliT</fullName>
    </recommendedName>
</protein>
<evidence type="ECO:0000256" key="2">
    <source>
        <dbReference type="ARBA" id="ARBA00022490"/>
    </source>
</evidence>
<keyword evidence="9" id="KW-1185">Reference proteome</keyword>
<evidence type="ECO:0000256" key="5">
    <source>
        <dbReference type="ARBA" id="ARBA00093765"/>
    </source>
</evidence>
<dbReference type="STRING" id="930117.SAMN05216225_100819"/>
<keyword evidence="4" id="KW-0143">Chaperone</keyword>
<name>A0A1M5FC89_9BACI</name>
<evidence type="ECO:0000313" key="8">
    <source>
        <dbReference type="EMBL" id="SHF89106.1"/>
    </source>
</evidence>
<evidence type="ECO:0000313" key="9">
    <source>
        <dbReference type="Proteomes" id="UP000183988"/>
    </source>
</evidence>
<evidence type="ECO:0000256" key="1">
    <source>
        <dbReference type="ARBA" id="ARBA00004514"/>
    </source>
</evidence>
<keyword evidence="3" id="KW-1005">Bacterial flagellum biogenesis</keyword>
<evidence type="ECO:0000256" key="3">
    <source>
        <dbReference type="ARBA" id="ARBA00022795"/>
    </source>
</evidence>
<evidence type="ECO:0000256" key="6">
    <source>
        <dbReference type="ARBA" id="ARBA00093785"/>
    </source>
</evidence>
<sequence length="117" mass="13920">MNRLKKIYDITVEIEHSLNKEIDSSDREALINHINQLIEKRGIYMEEATDPFTDEEIKLGKEVVRMNQRIQPKMDAIFLEIKKEIKQMKKKKTSNKNYVNPYQSVQTMDGMFLDKKK</sequence>
<dbReference type="Proteomes" id="UP000183988">
    <property type="component" value="Unassembled WGS sequence"/>
</dbReference>
<reference evidence="8 9" key="1">
    <citation type="submission" date="2016-11" db="EMBL/GenBank/DDBJ databases">
        <authorList>
            <person name="Jaros S."/>
            <person name="Januszkiewicz K."/>
            <person name="Wedrychowicz H."/>
        </authorList>
    </citation>
    <scope>NUCLEOTIDE SEQUENCE [LARGE SCALE GENOMIC DNA]</scope>
    <source>
        <strain evidence="8 9">IBRC-M 10683</strain>
    </source>
</reference>
<dbReference type="EMBL" id="FQVW01000008">
    <property type="protein sequence ID" value="SHF89106.1"/>
    <property type="molecule type" value="Genomic_DNA"/>
</dbReference>
<keyword evidence="8" id="KW-0969">Cilium</keyword>
<dbReference type="AlphaFoldDB" id="A0A1M5FC89"/>
<proteinExistence type="inferred from homology"/>